<proteinExistence type="predicted"/>
<evidence type="ECO:0000313" key="2">
    <source>
        <dbReference type="Proteomes" id="UP000824533"/>
    </source>
</evidence>
<accession>A0ACC1DC32</accession>
<gene>
    <name evidence="1" type="ORF">K1T71_003512</name>
</gene>
<keyword evidence="2" id="KW-1185">Reference proteome</keyword>
<reference evidence="1 2" key="1">
    <citation type="journal article" date="2021" name="Front. Genet.">
        <title>Chromosome-Level Genome Assembly Reveals Significant Gene Expansion in the Toll and IMD Signaling Pathways of Dendrolimus kikuchii.</title>
        <authorList>
            <person name="Zhou J."/>
            <person name="Wu P."/>
            <person name="Xiong Z."/>
            <person name="Liu N."/>
            <person name="Zhao N."/>
            <person name="Ji M."/>
            <person name="Qiu Y."/>
            <person name="Yang B."/>
        </authorList>
    </citation>
    <scope>NUCLEOTIDE SEQUENCE [LARGE SCALE GENOMIC DNA]</scope>
    <source>
        <strain evidence="1">Ann1</strain>
    </source>
</reference>
<comment type="caution">
    <text evidence="1">The sequence shown here is derived from an EMBL/GenBank/DDBJ whole genome shotgun (WGS) entry which is preliminary data.</text>
</comment>
<dbReference type="Proteomes" id="UP000824533">
    <property type="component" value="Linkage Group LG05"/>
</dbReference>
<protein>
    <submittedName>
        <fullName evidence="1">Uncharacterized protein</fullName>
    </submittedName>
</protein>
<name>A0ACC1DC32_9NEOP</name>
<organism evidence="1 2">
    <name type="scientific">Dendrolimus kikuchii</name>
    <dbReference type="NCBI Taxonomy" id="765133"/>
    <lineage>
        <taxon>Eukaryota</taxon>
        <taxon>Metazoa</taxon>
        <taxon>Ecdysozoa</taxon>
        <taxon>Arthropoda</taxon>
        <taxon>Hexapoda</taxon>
        <taxon>Insecta</taxon>
        <taxon>Pterygota</taxon>
        <taxon>Neoptera</taxon>
        <taxon>Endopterygota</taxon>
        <taxon>Lepidoptera</taxon>
        <taxon>Glossata</taxon>
        <taxon>Ditrysia</taxon>
        <taxon>Bombycoidea</taxon>
        <taxon>Lasiocampidae</taxon>
        <taxon>Dendrolimus</taxon>
    </lineage>
</organism>
<evidence type="ECO:0000313" key="1">
    <source>
        <dbReference type="EMBL" id="KAJ0181427.1"/>
    </source>
</evidence>
<sequence>MAASAGAASRRTIGQLIQQGWNEIPEILATTGVALVGIGLATIGCYNYVKNDGDNKRYKSTYVILRPDDPRVKLIKKE</sequence>
<dbReference type="EMBL" id="CM034391">
    <property type="protein sequence ID" value="KAJ0181427.1"/>
    <property type="molecule type" value="Genomic_DNA"/>
</dbReference>